<protein>
    <submittedName>
        <fullName evidence="7">RNA polymerase sigma factor</fullName>
    </submittedName>
</protein>
<dbReference type="InterPro" id="IPR036388">
    <property type="entry name" value="WH-like_DNA-bd_sf"/>
</dbReference>
<feature type="domain" description="RNA polymerase sigma factor 70 region 4 type 2" evidence="6">
    <location>
        <begin position="139"/>
        <end position="177"/>
    </location>
</feature>
<dbReference type="GO" id="GO:0003677">
    <property type="term" value="F:DNA binding"/>
    <property type="evidence" value="ECO:0007669"/>
    <property type="project" value="InterPro"/>
</dbReference>
<dbReference type="KEGG" id="tmk:QGN29_09295"/>
<dbReference type="RefSeq" id="WP_310797576.1">
    <property type="nucleotide sequence ID" value="NZ_CP123872.1"/>
</dbReference>
<evidence type="ECO:0000256" key="4">
    <source>
        <dbReference type="ARBA" id="ARBA00023163"/>
    </source>
</evidence>
<dbReference type="PANTHER" id="PTHR43133:SF63">
    <property type="entry name" value="RNA POLYMERASE SIGMA FACTOR FECI-RELATED"/>
    <property type="match status" value="1"/>
</dbReference>
<dbReference type="AlphaFoldDB" id="A0AA52H8R9"/>
<proteinExistence type="inferred from homology"/>
<evidence type="ECO:0000256" key="1">
    <source>
        <dbReference type="ARBA" id="ARBA00010641"/>
    </source>
</evidence>
<gene>
    <name evidence="7" type="ORF">QGN29_09295</name>
</gene>
<dbReference type="InterPro" id="IPR013325">
    <property type="entry name" value="RNA_pol_sigma_r2"/>
</dbReference>
<evidence type="ECO:0000256" key="2">
    <source>
        <dbReference type="ARBA" id="ARBA00023015"/>
    </source>
</evidence>
<dbReference type="NCBIfam" id="TIGR02937">
    <property type="entry name" value="sigma70-ECF"/>
    <property type="match status" value="1"/>
</dbReference>
<dbReference type="GO" id="GO:0006352">
    <property type="term" value="P:DNA-templated transcription initiation"/>
    <property type="evidence" value="ECO:0007669"/>
    <property type="project" value="InterPro"/>
</dbReference>
<dbReference type="SUPFAM" id="SSF88659">
    <property type="entry name" value="Sigma3 and sigma4 domains of RNA polymerase sigma factors"/>
    <property type="match status" value="1"/>
</dbReference>
<dbReference type="InterPro" id="IPR013249">
    <property type="entry name" value="RNA_pol_sigma70_r4_t2"/>
</dbReference>
<dbReference type="InterPro" id="IPR007627">
    <property type="entry name" value="RNA_pol_sigma70_r2"/>
</dbReference>
<evidence type="ECO:0000313" key="8">
    <source>
        <dbReference type="Proteomes" id="UP001268683"/>
    </source>
</evidence>
<accession>A0AA52H8R9</accession>
<dbReference type="Gene3D" id="1.10.1740.10">
    <property type="match status" value="1"/>
</dbReference>
<dbReference type="Pfam" id="PF04542">
    <property type="entry name" value="Sigma70_r2"/>
    <property type="match status" value="1"/>
</dbReference>
<dbReference type="PANTHER" id="PTHR43133">
    <property type="entry name" value="RNA POLYMERASE ECF-TYPE SIGMA FACTO"/>
    <property type="match status" value="1"/>
</dbReference>
<keyword evidence="2" id="KW-0805">Transcription regulation</keyword>
<dbReference type="InterPro" id="IPR013324">
    <property type="entry name" value="RNA_pol_sigma_r3/r4-like"/>
</dbReference>
<dbReference type="GO" id="GO:0016987">
    <property type="term" value="F:sigma factor activity"/>
    <property type="evidence" value="ECO:0007669"/>
    <property type="project" value="UniProtKB-KW"/>
</dbReference>
<comment type="similarity">
    <text evidence="1">Belongs to the sigma-70 factor family. ECF subfamily.</text>
</comment>
<keyword evidence="8" id="KW-1185">Reference proteome</keyword>
<dbReference type="InterPro" id="IPR039425">
    <property type="entry name" value="RNA_pol_sigma-70-like"/>
</dbReference>
<dbReference type="Pfam" id="PF08281">
    <property type="entry name" value="Sigma70_r4_2"/>
    <property type="match status" value="1"/>
</dbReference>
<sequence length="184" mass="21444">MKATILFFPKKKEQERHDMLAVIFKEHSEAIKRFLRMRQLTVSDADDLLQDLHVRLAAMEDLTDRLGKSPDTVRSYLFAIASNLIKDKYRRAQVRQEGKHQNIEESVLPLQPITPETVLEGRQNIFAVEKVLKKQKSNCRKAFEMSRFEDKSYREIADELSISVSSVEKYISRVLYALRQELGS</sequence>
<dbReference type="EMBL" id="CP123872">
    <property type="protein sequence ID" value="WND01747.1"/>
    <property type="molecule type" value="Genomic_DNA"/>
</dbReference>
<evidence type="ECO:0000313" key="7">
    <source>
        <dbReference type="EMBL" id="WND01747.1"/>
    </source>
</evidence>
<dbReference type="SUPFAM" id="SSF88946">
    <property type="entry name" value="Sigma2 domain of RNA polymerase sigma factors"/>
    <property type="match status" value="1"/>
</dbReference>
<dbReference type="Gene3D" id="1.10.10.10">
    <property type="entry name" value="Winged helix-like DNA-binding domain superfamily/Winged helix DNA-binding domain"/>
    <property type="match status" value="1"/>
</dbReference>
<dbReference type="InterPro" id="IPR014284">
    <property type="entry name" value="RNA_pol_sigma-70_dom"/>
</dbReference>
<keyword evidence="4" id="KW-0804">Transcription</keyword>
<reference evidence="7" key="1">
    <citation type="submission" date="2023-04" db="EMBL/GenBank/DDBJ databases">
        <title>Complete genome sequence of Temperatibacter marinus.</title>
        <authorList>
            <person name="Rong J.-C."/>
            <person name="Yi M.-L."/>
            <person name="Zhao Q."/>
        </authorList>
    </citation>
    <scope>NUCLEOTIDE SEQUENCE</scope>
    <source>
        <strain evidence="7">NBRC 110045</strain>
    </source>
</reference>
<evidence type="ECO:0000259" key="5">
    <source>
        <dbReference type="Pfam" id="PF04542"/>
    </source>
</evidence>
<feature type="domain" description="RNA polymerase sigma-70 region 2" evidence="5">
    <location>
        <begin position="24"/>
        <end position="93"/>
    </location>
</feature>
<evidence type="ECO:0000259" key="6">
    <source>
        <dbReference type="Pfam" id="PF08281"/>
    </source>
</evidence>
<name>A0AA52H8R9_9PROT</name>
<dbReference type="Proteomes" id="UP001268683">
    <property type="component" value="Chromosome"/>
</dbReference>
<keyword evidence="3" id="KW-0731">Sigma factor</keyword>
<evidence type="ECO:0000256" key="3">
    <source>
        <dbReference type="ARBA" id="ARBA00023082"/>
    </source>
</evidence>
<organism evidence="7 8">
    <name type="scientific">Temperatibacter marinus</name>
    <dbReference type="NCBI Taxonomy" id="1456591"/>
    <lineage>
        <taxon>Bacteria</taxon>
        <taxon>Pseudomonadati</taxon>
        <taxon>Pseudomonadota</taxon>
        <taxon>Alphaproteobacteria</taxon>
        <taxon>Kordiimonadales</taxon>
        <taxon>Temperatibacteraceae</taxon>
        <taxon>Temperatibacter</taxon>
    </lineage>
</organism>